<evidence type="ECO:0000256" key="5">
    <source>
        <dbReference type="SAM" id="Phobius"/>
    </source>
</evidence>
<dbReference type="GO" id="GO:0006412">
    <property type="term" value="P:translation"/>
    <property type="evidence" value="ECO:0007669"/>
    <property type="project" value="InterPro"/>
</dbReference>
<comment type="similarity">
    <text evidence="1 4">Belongs to the eukaryotic ribosomal protein eL13 family.</text>
</comment>
<keyword evidence="5" id="KW-0472">Membrane</keyword>
<dbReference type="HAMAP" id="MF_00499">
    <property type="entry name" value="Ribosomal_eL13"/>
    <property type="match status" value="1"/>
</dbReference>
<feature type="transmembrane region" description="Helical" evidence="5">
    <location>
        <begin position="298"/>
        <end position="318"/>
    </location>
</feature>
<dbReference type="GO" id="GO:0003723">
    <property type="term" value="F:RNA binding"/>
    <property type="evidence" value="ECO:0007669"/>
    <property type="project" value="TreeGrafter"/>
</dbReference>
<dbReference type="PANTHER" id="PTHR11722">
    <property type="entry name" value="60S RIBOSOMAL PROTEIN L13"/>
    <property type="match status" value="1"/>
</dbReference>
<evidence type="ECO:0000313" key="6">
    <source>
        <dbReference type="EMBL" id="NOV34116.1"/>
    </source>
</evidence>
<dbReference type="GO" id="GO:0022625">
    <property type="term" value="C:cytosolic large ribosomal subunit"/>
    <property type="evidence" value="ECO:0007669"/>
    <property type="project" value="TreeGrafter"/>
</dbReference>
<evidence type="ECO:0000256" key="1">
    <source>
        <dbReference type="ARBA" id="ARBA00005640"/>
    </source>
</evidence>
<dbReference type="EMBL" id="GHWJ01001379">
    <property type="protein sequence ID" value="NOV34116.1"/>
    <property type="molecule type" value="Transcribed_RNA"/>
</dbReference>
<accession>A0A6M2CKU7</accession>
<feature type="transmembrane region" description="Helical" evidence="5">
    <location>
        <begin position="273"/>
        <end position="292"/>
    </location>
</feature>
<evidence type="ECO:0000256" key="3">
    <source>
        <dbReference type="ARBA" id="ARBA00023274"/>
    </source>
</evidence>
<dbReference type="PROSITE" id="PS01104">
    <property type="entry name" value="RIBOSOMAL_L13E"/>
    <property type="match status" value="1"/>
</dbReference>
<dbReference type="InterPro" id="IPR009779">
    <property type="entry name" value="SSR3"/>
</dbReference>
<keyword evidence="2 4" id="KW-0689">Ribosomal protein</keyword>
<feature type="transmembrane region" description="Helical" evidence="5">
    <location>
        <begin position="191"/>
        <end position="214"/>
    </location>
</feature>
<dbReference type="InterPro" id="IPR001380">
    <property type="entry name" value="Ribosomal_eL13"/>
</dbReference>
<proteinExistence type="inferred from homology"/>
<name>A0A6M2CKU7_RHIMP</name>
<keyword evidence="5" id="KW-1133">Transmembrane helix</keyword>
<dbReference type="InterPro" id="IPR018256">
    <property type="entry name" value="Ribosomal_eL13_CS"/>
</dbReference>
<reference evidence="6" key="1">
    <citation type="submission" date="2019-09" db="EMBL/GenBank/DDBJ databases">
        <title>Organ-specific transcriptomic study of the physiology of the cattle tick, Rhipicephalus microplus.</title>
        <authorList>
            <person name="Tirloni L."/>
            <person name="Braz G."/>
            <person name="Gandara A.C.P."/>
            <person name="Sabadin G.A."/>
            <person name="da Silva R.M."/>
            <person name="Guizzo M.G."/>
            <person name="Machado J.A."/>
            <person name="Costa E.P."/>
            <person name="Gomes H.F."/>
            <person name="Moraes J."/>
            <person name="Mota M.B.S."/>
            <person name="Mesquita R.D."/>
            <person name="Alvarenga P.H."/>
            <person name="Alves F."/>
            <person name="Seixas A."/>
            <person name="da Fonseca R.N."/>
            <person name="Fogaca A."/>
            <person name="Logullo C."/>
            <person name="Tanaka A."/>
            <person name="Daffre S."/>
            <person name="Termignoni C."/>
            <person name="Vaz I.S.Jr."/>
            <person name="Oliveira P.L."/>
            <person name="Ribeiro J.M."/>
        </authorList>
    </citation>
    <scope>NUCLEOTIDE SEQUENCE</scope>
    <source>
        <strain evidence="6">Porto Alegre</strain>
    </source>
</reference>
<organism evidence="6">
    <name type="scientific">Rhipicephalus microplus</name>
    <name type="common">Cattle tick</name>
    <name type="synonym">Boophilus microplus</name>
    <dbReference type="NCBI Taxonomy" id="6941"/>
    <lineage>
        <taxon>Eukaryota</taxon>
        <taxon>Metazoa</taxon>
        <taxon>Ecdysozoa</taxon>
        <taxon>Arthropoda</taxon>
        <taxon>Chelicerata</taxon>
        <taxon>Arachnida</taxon>
        <taxon>Acari</taxon>
        <taxon>Parasitiformes</taxon>
        <taxon>Ixodida</taxon>
        <taxon>Ixodoidea</taxon>
        <taxon>Ixodidae</taxon>
        <taxon>Rhipicephalinae</taxon>
        <taxon>Rhipicephalus</taxon>
        <taxon>Boophilus</taxon>
    </lineage>
</organism>
<keyword evidence="5" id="KW-0812">Transmembrane</keyword>
<dbReference type="GO" id="GO:0003735">
    <property type="term" value="F:structural constituent of ribosome"/>
    <property type="evidence" value="ECO:0007669"/>
    <property type="project" value="InterPro"/>
</dbReference>
<feature type="transmembrane region" description="Helical" evidence="5">
    <location>
        <begin position="167"/>
        <end position="185"/>
    </location>
</feature>
<protein>
    <recommendedName>
        <fullName evidence="4">60S ribosomal protein L13</fullName>
    </recommendedName>
</protein>
<sequence>MAPKRNNMVPNGHFHKDWQRYVKTWFNQPMRKKRRHAHRVKRARAIAPRPVKGALRPVIRCPGFKYNTKQRLGKGFSLEELKAAGIAKRVARTIGIAVDYRRRNKSVESLQQNVQRLKEYRSKLILFPRKASKPAKGDATAGGRKLTKEEELLLQDFSRNVSTKSSALFYGNAFIVSSIPIWLFWRIHQMALYQSSIIFAVMTIACTWLIAFAYKNVKFVLKHKVAPKREDAVNREIMKKLSDDKKMSKKEKDERILWKKNEVADYEATTFSIFYNNALFLALIIVTSFYILKAFSPTMYPSAVLSVCLNVICCYGLFPPYSYGPNAV</sequence>
<dbReference type="GO" id="GO:0016020">
    <property type="term" value="C:membrane"/>
    <property type="evidence" value="ECO:0007669"/>
    <property type="project" value="InterPro"/>
</dbReference>
<evidence type="ECO:0000256" key="4">
    <source>
        <dbReference type="RuleBase" id="RU000572"/>
    </source>
</evidence>
<dbReference type="PANTHER" id="PTHR11722:SF0">
    <property type="entry name" value="LARGE RIBOSOMAL SUBUNIT PROTEIN EL13"/>
    <property type="match status" value="1"/>
</dbReference>
<dbReference type="OrthoDB" id="10059529at2759"/>
<dbReference type="Pfam" id="PF01294">
    <property type="entry name" value="Ribosomal_L13e"/>
    <property type="match status" value="1"/>
</dbReference>
<evidence type="ECO:0000256" key="2">
    <source>
        <dbReference type="ARBA" id="ARBA00022980"/>
    </source>
</evidence>
<dbReference type="GO" id="GO:0006614">
    <property type="term" value="P:SRP-dependent cotranslational protein targeting to membrane"/>
    <property type="evidence" value="ECO:0007669"/>
    <property type="project" value="InterPro"/>
</dbReference>
<keyword evidence="3 4" id="KW-0687">Ribonucleoprotein</keyword>
<dbReference type="VEuPathDB" id="VectorBase:LOC119175671"/>
<dbReference type="Pfam" id="PF07074">
    <property type="entry name" value="TRAP-gamma"/>
    <property type="match status" value="1"/>
</dbReference>
<dbReference type="AlphaFoldDB" id="A0A6M2CKU7"/>